<evidence type="ECO:0000313" key="6">
    <source>
        <dbReference type="EMBL" id="GLR85547.1"/>
    </source>
</evidence>
<evidence type="ECO:0000256" key="1">
    <source>
        <dbReference type="ARBA" id="ARBA00022448"/>
    </source>
</evidence>
<evidence type="ECO:0000256" key="3">
    <source>
        <dbReference type="ARBA" id="ARBA00022723"/>
    </source>
</evidence>
<dbReference type="EMBL" id="BSOW01000006">
    <property type="protein sequence ID" value="GLR85547.1"/>
    <property type="molecule type" value="Genomic_DNA"/>
</dbReference>
<name>A0ABQ6B076_9BRAD</name>
<dbReference type="Proteomes" id="UP001156905">
    <property type="component" value="Unassembled WGS sequence"/>
</dbReference>
<protein>
    <submittedName>
        <fullName evidence="6">Cytochrome c-555</fullName>
    </submittedName>
</protein>
<accession>A0ABQ6B076</accession>
<sequence>MSASPEKYQMKRTIIVVGTLLLGAGAVVAQQEVAVQQDNLMRSQAKSMYGVILKMTKGEIPYNQKAVDEALTSLEADVAKIAKTFEVNPKQDVVNATYGASQKVWQNKADFDSKIPPVQKAIADVKGKIHNVATLKAAYTSINDRCTDCHETYRVKLK</sequence>
<keyword evidence="5" id="KW-0408">Iron</keyword>
<keyword evidence="2" id="KW-0349">Heme</keyword>
<gene>
    <name evidence="6" type="primary">cycC</name>
    <name evidence="6" type="ORF">GCM10007857_22580</name>
</gene>
<evidence type="ECO:0000256" key="5">
    <source>
        <dbReference type="ARBA" id="ARBA00023004"/>
    </source>
</evidence>
<dbReference type="PROSITE" id="PS51009">
    <property type="entry name" value="CYTCII"/>
    <property type="match status" value="1"/>
</dbReference>
<evidence type="ECO:0000313" key="7">
    <source>
        <dbReference type="Proteomes" id="UP001156905"/>
    </source>
</evidence>
<evidence type="ECO:0000256" key="4">
    <source>
        <dbReference type="ARBA" id="ARBA00022982"/>
    </source>
</evidence>
<keyword evidence="4" id="KW-0249">Electron transport</keyword>
<keyword evidence="7" id="KW-1185">Reference proteome</keyword>
<keyword evidence="1" id="KW-0813">Transport</keyword>
<proteinExistence type="predicted"/>
<dbReference type="InterPro" id="IPR002321">
    <property type="entry name" value="Cyt_c_II"/>
</dbReference>
<dbReference type="InterPro" id="IPR010980">
    <property type="entry name" value="Cyt_c/b562"/>
</dbReference>
<reference evidence="7" key="1">
    <citation type="journal article" date="2019" name="Int. J. Syst. Evol. Microbiol.">
        <title>The Global Catalogue of Microorganisms (GCM) 10K type strain sequencing project: providing services to taxonomists for standard genome sequencing and annotation.</title>
        <authorList>
            <consortium name="The Broad Institute Genomics Platform"/>
            <consortium name="The Broad Institute Genome Sequencing Center for Infectious Disease"/>
            <person name="Wu L."/>
            <person name="Ma J."/>
        </authorList>
    </citation>
    <scope>NUCLEOTIDE SEQUENCE [LARGE SCALE GENOMIC DNA]</scope>
    <source>
        <strain evidence="7">NBRC 102520</strain>
    </source>
</reference>
<organism evidence="6 7">
    <name type="scientific">Bradyrhizobium iriomotense</name>
    <dbReference type="NCBI Taxonomy" id="441950"/>
    <lineage>
        <taxon>Bacteria</taxon>
        <taxon>Pseudomonadati</taxon>
        <taxon>Pseudomonadota</taxon>
        <taxon>Alphaproteobacteria</taxon>
        <taxon>Hyphomicrobiales</taxon>
        <taxon>Nitrobacteraceae</taxon>
        <taxon>Bradyrhizobium</taxon>
    </lineage>
</organism>
<evidence type="ECO:0000256" key="2">
    <source>
        <dbReference type="ARBA" id="ARBA00022617"/>
    </source>
</evidence>
<keyword evidence="3" id="KW-0479">Metal-binding</keyword>
<dbReference type="PIRSF" id="PIRSF000027">
    <property type="entry name" value="Cytc_c_prime"/>
    <property type="match status" value="1"/>
</dbReference>
<dbReference type="Gene3D" id="1.20.120.10">
    <property type="entry name" value="Cytochrome c/b562"/>
    <property type="match status" value="1"/>
</dbReference>
<dbReference type="Pfam" id="PF01322">
    <property type="entry name" value="Cytochrom_C_2"/>
    <property type="match status" value="1"/>
</dbReference>
<dbReference type="SUPFAM" id="SSF47175">
    <property type="entry name" value="Cytochromes"/>
    <property type="match status" value="1"/>
</dbReference>
<dbReference type="InterPro" id="IPR012127">
    <property type="entry name" value="Cyt_c_prime"/>
</dbReference>
<comment type="caution">
    <text evidence="6">The sequence shown here is derived from an EMBL/GenBank/DDBJ whole genome shotgun (WGS) entry which is preliminary data.</text>
</comment>